<dbReference type="GO" id="GO:0045490">
    <property type="term" value="P:pectin catabolic process"/>
    <property type="evidence" value="ECO:0007669"/>
    <property type="project" value="UniProtKB-UniPathway"/>
</dbReference>
<evidence type="ECO:0000256" key="6">
    <source>
        <dbReference type="ARBA" id="ARBA00023316"/>
    </source>
</evidence>
<keyword evidence="11" id="KW-1185">Reference proteome</keyword>
<comment type="pathway">
    <text evidence="1">Glycan metabolism; pectin degradation; 2-dehydro-3-deoxy-D-gluconate from pectin: step 1/5.</text>
</comment>
<dbReference type="AlphaFoldDB" id="S8DU63"/>
<comment type="catalytic activity">
    <reaction evidence="7">
        <text>[(1-&gt;4)-alpha-D-galacturonosyl methyl ester](n) + n H2O = [(1-&gt;4)-alpha-D-galacturonosyl](n) + n methanol + n H(+)</text>
        <dbReference type="Rhea" id="RHEA:22380"/>
        <dbReference type="Rhea" id="RHEA-COMP:14570"/>
        <dbReference type="Rhea" id="RHEA-COMP:14573"/>
        <dbReference type="ChEBI" id="CHEBI:15377"/>
        <dbReference type="ChEBI" id="CHEBI:15378"/>
        <dbReference type="ChEBI" id="CHEBI:17790"/>
        <dbReference type="ChEBI" id="CHEBI:140522"/>
        <dbReference type="ChEBI" id="CHEBI:140523"/>
        <dbReference type="EC" id="3.1.1.11"/>
    </reaction>
</comment>
<dbReference type="Gene3D" id="1.20.140.40">
    <property type="entry name" value="Invertase/pectin methylesterase inhibitor family protein"/>
    <property type="match status" value="1"/>
</dbReference>
<evidence type="ECO:0000256" key="2">
    <source>
        <dbReference type="ARBA" id="ARBA00006027"/>
    </source>
</evidence>
<dbReference type="PANTHER" id="PTHR31707">
    <property type="entry name" value="PECTINESTERASE"/>
    <property type="match status" value="1"/>
</dbReference>
<dbReference type="EMBL" id="AUSU01003501">
    <property type="protein sequence ID" value="EPS66748.1"/>
    <property type="molecule type" value="Genomic_DNA"/>
</dbReference>
<dbReference type="Gene3D" id="2.160.20.10">
    <property type="entry name" value="Single-stranded right-handed beta-helix, Pectin lyase-like"/>
    <property type="match status" value="1"/>
</dbReference>
<comment type="caution">
    <text evidence="10">The sequence shown here is derived from an EMBL/GenBank/DDBJ whole genome shotgun (WGS) entry which is preliminary data.</text>
</comment>
<dbReference type="InterPro" id="IPR012334">
    <property type="entry name" value="Pectin_lyas_fold"/>
</dbReference>
<keyword evidence="8" id="KW-0732">Signal</keyword>
<dbReference type="Proteomes" id="UP000015453">
    <property type="component" value="Unassembled WGS sequence"/>
</dbReference>
<evidence type="ECO:0000256" key="7">
    <source>
        <dbReference type="ARBA" id="ARBA00047928"/>
    </source>
</evidence>
<evidence type="ECO:0000256" key="4">
    <source>
        <dbReference type="ARBA" id="ARBA00022801"/>
    </source>
</evidence>
<dbReference type="GO" id="GO:0004857">
    <property type="term" value="F:enzyme inhibitor activity"/>
    <property type="evidence" value="ECO:0007669"/>
    <property type="project" value="InterPro"/>
</dbReference>
<accession>S8DU63</accession>
<dbReference type="NCBIfam" id="TIGR01614">
    <property type="entry name" value="PME_inhib"/>
    <property type="match status" value="1"/>
</dbReference>
<evidence type="ECO:0000313" key="10">
    <source>
        <dbReference type="EMBL" id="EPS66748.1"/>
    </source>
</evidence>
<dbReference type="GO" id="GO:0030599">
    <property type="term" value="F:pectinesterase activity"/>
    <property type="evidence" value="ECO:0007669"/>
    <property type="project" value="UniProtKB-EC"/>
</dbReference>
<feature type="non-terminal residue" evidence="10">
    <location>
        <position position="302"/>
    </location>
</feature>
<evidence type="ECO:0000259" key="9">
    <source>
        <dbReference type="SMART" id="SM00856"/>
    </source>
</evidence>
<feature type="chain" id="PRO_5011121332" description="Pectinesterase inhibitor domain-containing protein" evidence="8">
    <location>
        <begin position="25"/>
        <end position="302"/>
    </location>
</feature>
<comment type="similarity">
    <text evidence="2">In the N-terminal section; belongs to the PMEI family.</text>
</comment>
<dbReference type="UniPathway" id="UPA00545">
    <property type="reaction ID" value="UER00823"/>
</dbReference>
<dbReference type="OrthoDB" id="1714683at2759"/>
<sequence>MGASKRSVLLLLLLLLLVMSICSAADSLNQRSLYDESLRLDCSHTMYPSLCEETLSVGDSHMFDGILAALIRRALDETEAAAAASRVHAPVNVSQRTAMVAATDIIQADLCEELMSVSRRRLNQALADAKISPEEKKSDIQTWLSAAITSYQTCKDEVESHAPSRFEMLDMHIKMDFLSRLVSNPLGLVNLIAGKPDGNGSAAEGFPGWMTVRQRKLLQSTTMKADVVVSKDGSGNFRTVREAIAAASGGRFVIHVKSGIYYENIVCRKNGITLIGDGKFSTIITGGRSVGAGSSLLGSSTF</sequence>
<dbReference type="SMART" id="SM00856">
    <property type="entry name" value="PMEI"/>
    <property type="match status" value="1"/>
</dbReference>
<organism evidence="10 11">
    <name type="scientific">Genlisea aurea</name>
    <dbReference type="NCBI Taxonomy" id="192259"/>
    <lineage>
        <taxon>Eukaryota</taxon>
        <taxon>Viridiplantae</taxon>
        <taxon>Streptophyta</taxon>
        <taxon>Embryophyta</taxon>
        <taxon>Tracheophyta</taxon>
        <taxon>Spermatophyta</taxon>
        <taxon>Magnoliopsida</taxon>
        <taxon>eudicotyledons</taxon>
        <taxon>Gunneridae</taxon>
        <taxon>Pentapetalae</taxon>
        <taxon>asterids</taxon>
        <taxon>lamiids</taxon>
        <taxon>Lamiales</taxon>
        <taxon>Lentibulariaceae</taxon>
        <taxon>Genlisea</taxon>
    </lineage>
</organism>
<evidence type="ECO:0000256" key="3">
    <source>
        <dbReference type="ARBA" id="ARBA00007786"/>
    </source>
</evidence>
<dbReference type="CDD" id="cd15798">
    <property type="entry name" value="PMEI-like_3"/>
    <property type="match status" value="1"/>
</dbReference>
<evidence type="ECO:0000256" key="5">
    <source>
        <dbReference type="ARBA" id="ARBA00023085"/>
    </source>
</evidence>
<evidence type="ECO:0000313" key="11">
    <source>
        <dbReference type="Proteomes" id="UP000015453"/>
    </source>
</evidence>
<dbReference type="InterPro" id="IPR035513">
    <property type="entry name" value="Invertase/methylesterase_inhib"/>
</dbReference>
<dbReference type="InterPro" id="IPR006501">
    <property type="entry name" value="Pectinesterase_inhib_dom"/>
</dbReference>
<protein>
    <recommendedName>
        <fullName evidence="9">Pectinesterase inhibitor domain-containing protein</fullName>
    </recommendedName>
</protein>
<keyword evidence="6" id="KW-0961">Cell wall biogenesis/degradation</keyword>
<comment type="similarity">
    <text evidence="3">In the C-terminal section; belongs to the pectinesterase family.</text>
</comment>
<dbReference type="InterPro" id="IPR000070">
    <property type="entry name" value="Pectinesterase_cat"/>
</dbReference>
<name>S8DU63_9LAMI</name>
<feature type="signal peptide" evidence="8">
    <location>
        <begin position="1"/>
        <end position="24"/>
    </location>
</feature>
<dbReference type="Pfam" id="PF04043">
    <property type="entry name" value="PMEI"/>
    <property type="match status" value="1"/>
</dbReference>
<evidence type="ECO:0000256" key="8">
    <source>
        <dbReference type="SAM" id="SignalP"/>
    </source>
</evidence>
<dbReference type="Pfam" id="PF01095">
    <property type="entry name" value="Pectinesterase"/>
    <property type="match status" value="1"/>
</dbReference>
<dbReference type="SUPFAM" id="SSF51126">
    <property type="entry name" value="Pectin lyase-like"/>
    <property type="match status" value="1"/>
</dbReference>
<dbReference type="SUPFAM" id="SSF101148">
    <property type="entry name" value="Plant invertase/pectin methylesterase inhibitor"/>
    <property type="match status" value="1"/>
</dbReference>
<keyword evidence="4" id="KW-0378">Hydrolase</keyword>
<feature type="domain" description="Pectinesterase inhibitor" evidence="9">
    <location>
        <begin position="33"/>
        <end position="188"/>
    </location>
</feature>
<keyword evidence="5" id="KW-0063">Aspartyl esterase</keyword>
<dbReference type="GO" id="GO:0042545">
    <property type="term" value="P:cell wall modification"/>
    <property type="evidence" value="ECO:0007669"/>
    <property type="project" value="InterPro"/>
</dbReference>
<gene>
    <name evidence="10" type="ORF">M569_08028</name>
</gene>
<evidence type="ECO:0000256" key="1">
    <source>
        <dbReference type="ARBA" id="ARBA00005184"/>
    </source>
</evidence>
<proteinExistence type="inferred from homology"/>
<dbReference type="InterPro" id="IPR011050">
    <property type="entry name" value="Pectin_lyase_fold/virulence"/>
</dbReference>
<reference evidence="10 11" key="1">
    <citation type="journal article" date="2013" name="BMC Genomics">
        <title>The miniature genome of a carnivorous plant Genlisea aurea contains a low number of genes and short non-coding sequences.</title>
        <authorList>
            <person name="Leushkin E.V."/>
            <person name="Sutormin R.A."/>
            <person name="Nabieva E.R."/>
            <person name="Penin A.A."/>
            <person name="Kondrashov A.S."/>
            <person name="Logacheva M.D."/>
        </authorList>
    </citation>
    <scope>NUCLEOTIDE SEQUENCE [LARGE SCALE GENOMIC DNA]</scope>
</reference>